<dbReference type="PROSITE" id="PS00903">
    <property type="entry name" value="CYT_DCMP_DEAMINASES_1"/>
    <property type="match status" value="1"/>
</dbReference>
<dbReference type="GO" id="GO:0005829">
    <property type="term" value="C:cytosol"/>
    <property type="evidence" value="ECO:0007669"/>
    <property type="project" value="TreeGrafter"/>
</dbReference>
<dbReference type="NCBIfam" id="TIGR01354">
    <property type="entry name" value="cyt_deam_tetra"/>
    <property type="match status" value="1"/>
</dbReference>
<feature type="domain" description="CMP/dCMP-type deaminase" evidence="15">
    <location>
        <begin position="1"/>
        <end position="128"/>
    </location>
</feature>
<dbReference type="NCBIfam" id="NF004064">
    <property type="entry name" value="PRK05578.1"/>
    <property type="match status" value="1"/>
</dbReference>
<protein>
    <recommendedName>
        <fullName evidence="5 14">Cytidine deaminase</fullName>
        <ecNumber evidence="4 14">3.5.4.5</ecNumber>
    </recommendedName>
    <alternativeName>
        <fullName evidence="9 14">Cytidine aminohydrolase</fullName>
    </alternativeName>
</protein>
<evidence type="ECO:0000313" key="16">
    <source>
        <dbReference type="EMBL" id="AOR24367.1"/>
    </source>
</evidence>
<comment type="similarity">
    <text evidence="3 14">Belongs to the cytidine and deoxycytidylate deaminase family.</text>
</comment>
<dbReference type="KEGG" id="ctae:BGI42_11755"/>
<dbReference type="EMBL" id="CP017253">
    <property type="protein sequence ID" value="AOR24367.1"/>
    <property type="molecule type" value="Genomic_DNA"/>
</dbReference>
<evidence type="ECO:0000256" key="3">
    <source>
        <dbReference type="ARBA" id="ARBA00006576"/>
    </source>
</evidence>
<evidence type="ECO:0000256" key="7">
    <source>
        <dbReference type="ARBA" id="ARBA00022801"/>
    </source>
</evidence>
<feature type="binding site" evidence="13">
    <location>
        <position position="86"/>
    </location>
    <ligand>
        <name>Zn(2+)</name>
        <dbReference type="ChEBI" id="CHEBI:29105"/>
        <note>catalytic</note>
    </ligand>
</feature>
<dbReference type="OrthoDB" id="9795347at2"/>
<dbReference type="Pfam" id="PF00383">
    <property type="entry name" value="dCMP_cyt_deam_1"/>
    <property type="match status" value="1"/>
</dbReference>
<evidence type="ECO:0000256" key="5">
    <source>
        <dbReference type="ARBA" id="ARBA00018266"/>
    </source>
</evidence>
<dbReference type="CDD" id="cd01283">
    <property type="entry name" value="cytidine_deaminase"/>
    <property type="match status" value="1"/>
</dbReference>
<dbReference type="InterPro" id="IPR016192">
    <property type="entry name" value="APOBEC/CMP_deaminase_Zn-bd"/>
</dbReference>
<dbReference type="PANTHER" id="PTHR11644">
    <property type="entry name" value="CYTIDINE DEAMINASE"/>
    <property type="match status" value="1"/>
</dbReference>
<name>A0A1D7XM73_9CLOT</name>
<evidence type="ECO:0000256" key="8">
    <source>
        <dbReference type="ARBA" id="ARBA00022833"/>
    </source>
</evidence>
<evidence type="ECO:0000256" key="9">
    <source>
        <dbReference type="ARBA" id="ARBA00032005"/>
    </source>
</evidence>
<keyword evidence="17" id="KW-1185">Reference proteome</keyword>
<dbReference type="PANTHER" id="PTHR11644:SF2">
    <property type="entry name" value="CYTIDINE DEAMINASE"/>
    <property type="match status" value="1"/>
</dbReference>
<feature type="binding site" evidence="13">
    <location>
        <position position="53"/>
    </location>
    <ligand>
        <name>Zn(2+)</name>
        <dbReference type="ChEBI" id="CHEBI:29105"/>
        <note>catalytic</note>
    </ligand>
</feature>
<feature type="binding site" evidence="13">
    <location>
        <position position="89"/>
    </location>
    <ligand>
        <name>Zn(2+)</name>
        <dbReference type="ChEBI" id="CHEBI:29105"/>
        <note>catalytic</note>
    </ligand>
</feature>
<dbReference type="GO" id="GO:0072527">
    <property type="term" value="P:pyrimidine-containing compound metabolic process"/>
    <property type="evidence" value="ECO:0007669"/>
    <property type="project" value="UniProtKB-ARBA"/>
</dbReference>
<gene>
    <name evidence="16" type="ORF">BGI42_11755</name>
</gene>
<evidence type="ECO:0000256" key="12">
    <source>
        <dbReference type="PIRSR" id="PIRSR606262-1"/>
    </source>
</evidence>
<keyword evidence="6 13" id="KW-0479">Metal-binding</keyword>
<evidence type="ECO:0000259" key="15">
    <source>
        <dbReference type="PROSITE" id="PS51747"/>
    </source>
</evidence>
<keyword evidence="7 14" id="KW-0378">Hydrolase</keyword>
<evidence type="ECO:0000313" key="17">
    <source>
        <dbReference type="Proteomes" id="UP000094652"/>
    </source>
</evidence>
<evidence type="ECO:0000256" key="13">
    <source>
        <dbReference type="PIRSR" id="PIRSR606262-3"/>
    </source>
</evidence>
<dbReference type="InterPro" id="IPR006262">
    <property type="entry name" value="Cyt_deam_tetra"/>
</dbReference>
<dbReference type="FunFam" id="3.40.140.10:FF:000008">
    <property type="entry name" value="Cytidine deaminase"/>
    <property type="match status" value="1"/>
</dbReference>
<dbReference type="GO" id="GO:0042802">
    <property type="term" value="F:identical protein binding"/>
    <property type="evidence" value="ECO:0007669"/>
    <property type="project" value="UniProtKB-ARBA"/>
</dbReference>
<dbReference type="GO" id="GO:0004126">
    <property type="term" value="F:cytidine deaminase activity"/>
    <property type="evidence" value="ECO:0007669"/>
    <property type="project" value="UniProtKB-UniRule"/>
</dbReference>
<dbReference type="Gene3D" id="3.40.140.10">
    <property type="entry name" value="Cytidine Deaminase, domain 2"/>
    <property type="match status" value="1"/>
</dbReference>
<comment type="cofactor">
    <cofactor evidence="1 13 14">
        <name>Zn(2+)</name>
        <dbReference type="ChEBI" id="CHEBI:29105"/>
    </cofactor>
</comment>
<accession>A0A1D7XM73</accession>
<dbReference type="AlphaFoldDB" id="A0A1D7XM73"/>
<comment type="catalytic activity">
    <reaction evidence="11 14">
        <text>cytidine + H2O + H(+) = uridine + NH4(+)</text>
        <dbReference type="Rhea" id="RHEA:16069"/>
        <dbReference type="ChEBI" id="CHEBI:15377"/>
        <dbReference type="ChEBI" id="CHEBI:15378"/>
        <dbReference type="ChEBI" id="CHEBI:16704"/>
        <dbReference type="ChEBI" id="CHEBI:17562"/>
        <dbReference type="ChEBI" id="CHEBI:28938"/>
        <dbReference type="EC" id="3.5.4.5"/>
    </reaction>
</comment>
<dbReference type="EC" id="3.5.4.5" evidence="4 14"/>
<evidence type="ECO:0000256" key="6">
    <source>
        <dbReference type="ARBA" id="ARBA00022723"/>
    </source>
</evidence>
<dbReference type="PROSITE" id="PS51747">
    <property type="entry name" value="CYT_DCMP_DEAMINASES_2"/>
    <property type="match status" value="1"/>
</dbReference>
<dbReference type="InterPro" id="IPR002125">
    <property type="entry name" value="CMP_dCMP_dom"/>
</dbReference>
<evidence type="ECO:0000256" key="10">
    <source>
        <dbReference type="ARBA" id="ARBA00049252"/>
    </source>
</evidence>
<evidence type="ECO:0000256" key="4">
    <source>
        <dbReference type="ARBA" id="ARBA00012783"/>
    </source>
</evidence>
<evidence type="ECO:0000256" key="1">
    <source>
        <dbReference type="ARBA" id="ARBA00001947"/>
    </source>
</evidence>
<evidence type="ECO:0000256" key="2">
    <source>
        <dbReference type="ARBA" id="ARBA00003949"/>
    </source>
</evidence>
<dbReference type="Proteomes" id="UP000094652">
    <property type="component" value="Chromosome"/>
</dbReference>
<dbReference type="SUPFAM" id="SSF53927">
    <property type="entry name" value="Cytidine deaminase-like"/>
    <property type="match status" value="1"/>
</dbReference>
<dbReference type="InterPro" id="IPR050202">
    <property type="entry name" value="Cyt/Deoxycyt_deaminase"/>
</dbReference>
<comment type="function">
    <text evidence="2 14">This enzyme scavenges exogenous and endogenous cytidine and 2'-deoxycytidine for UMP synthesis.</text>
</comment>
<evidence type="ECO:0000256" key="14">
    <source>
        <dbReference type="RuleBase" id="RU364006"/>
    </source>
</evidence>
<evidence type="ECO:0000256" key="11">
    <source>
        <dbReference type="ARBA" id="ARBA00049558"/>
    </source>
</evidence>
<dbReference type="GO" id="GO:0055086">
    <property type="term" value="P:nucleobase-containing small molecule metabolic process"/>
    <property type="evidence" value="ECO:0007669"/>
    <property type="project" value="UniProtKB-ARBA"/>
</dbReference>
<dbReference type="GO" id="GO:0008270">
    <property type="term" value="F:zinc ion binding"/>
    <property type="evidence" value="ECO:0007669"/>
    <property type="project" value="UniProtKB-UniRule"/>
</dbReference>
<dbReference type="STRING" id="394958.BGI42_11755"/>
<proteinExistence type="inferred from homology"/>
<keyword evidence="8 13" id="KW-0862">Zinc</keyword>
<dbReference type="InterPro" id="IPR016193">
    <property type="entry name" value="Cytidine_deaminase-like"/>
</dbReference>
<sequence>MENKELVKIALKYREKAYAPYSNFKVGAAVLFDSGKVYGGCNIENASFGATNCAERTAIFSGIAEGETKINAIAVVGSLEENTYPCGICRQVISEFGGSEIKVILAKGEDDFIVTNMGEILPGAFTKEDLDKNNR</sequence>
<comment type="catalytic activity">
    <reaction evidence="10 14">
        <text>2'-deoxycytidine + H2O + H(+) = 2'-deoxyuridine + NH4(+)</text>
        <dbReference type="Rhea" id="RHEA:13433"/>
        <dbReference type="ChEBI" id="CHEBI:15377"/>
        <dbReference type="ChEBI" id="CHEBI:15378"/>
        <dbReference type="ChEBI" id="CHEBI:15698"/>
        <dbReference type="ChEBI" id="CHEBI:16450"/>
        <dbReference type="ChEBI" id="CHEBI:28938"/>
        <dbReference type="EC" id="3.5.4.5"/>
    </reaction>
</comment>
<organism evidence="16 17">
    <name type="scientific">Clostridium taeniosporum</name>
    <dbReference type="NCBI Taxonomy" id="394958"/>
    <lineage>
        <taxon>Bacteria</taxon>
        <taxon>Bacillati</taxon>
        <taxon>Bacillota</taxon>
        <taxon>Clostridia</taxon>
        <taxon>Eubacteriales</taxon>
        <taxon>Clostridiaceae</taxon>
        <taxon>Clostridium</taxon>
    </lineage>
</organism>
<reference evidence="17" key="1">
    <citation type="submission" date="2016-09" db="EMBL/GenBank/DDBJ databases">
        <title>Genomics of Clostridium taeniosporum, an organism which forms endospores with ribbon-like appendages.</title>
        <authorList>
            <person name="Walker J.R."/>
        </authorList>
    </citation>
    <scope>NUCLEOTIDE SEQUENCE [LARGE SCALE GENOMIC DNA]</scope>
    <source>
        <strain evidence="17">1/k</strain>
    </source>
</reference>
<feature type="active site" description="Proton donor" evidence="12">
    <location>
        <position position="55"/>
    </location>
</feature>
<dbReference type="RefSeq" id="WP_069680497.1">
    <property type="nucleotide sequence ID" value="NZ_CP017253.2"/>
</dbReference>